<feature type="signal peptide" evidence="3">
    <location>
        <begin position="1"/>
        <end position="22"/>
    </location>
</feature>
<feature type="transmembrane region" description="Helical" evidence="2">
    <location>
        <begin position="210"/>
        <end position="228"/>
    </location>
</feature>
<evidence type="ECO:0000313" key="5">
    <source>
        <dbReference type="Proteomes" id="UP001396898"/>
    </source>
</evidence>
<dbReference type="EMBL" id="JAQQWI010000016">
    <property type="protein sequence ID" value="KAK8009327.1"/>
    <property type="molecule type" value="Genomic_DNA"/>
</dbReference>
<organism evidence="4 5">
    <name type="scientific">Apiospora marii</name>
    <dbReference type="NCBI Taxonomy" id="335849"/>
    <lineage>
        <taxon>Eukaryota</taxon>
        <taxon>Fungi</taxon>
        <taxon>Dikarya</taxon>
        <taxon>Ascomycota</taxon>
        <taxon>Pezizomycotina</taxon>
        <taxon>Sordariomycetes</taxon>
        <taxon>Xylariomycetidae</taxon>
        <taxon>Amphisphaeriales</taxon>
        <taxon>Apiosporaceae</taxon>
        <taxon>Apiospora</taxon>
    </lineage>
</organism>
<evidence type="ECO:0000256" key="3">
    <source>
        <dbReference type="SAM" id="SignalP"/>
    </source>
</evidence>
<feature type="region of interest" description="Disordered" evidence="1">
    <location>
        <begin position="185"/>
        <end position="204"/>
    </location>
</feature>
<name>A0ABR1RFB2_9PEZI</name>
<evidence type="ECO:0000256" key="1">
    <source>
        <dbReference type="SAM" id="MobiDB-lite"/>
    </source>
</evidence>
<keyword evidence="3" id="KW-0732">Signal</keyword>
<evidence type="ECO:0000256" key="2">
    <source>
        <dbReference type="SAM" id="Phobius"/>
    </source>
</evidence>
<keyword evidence="2" id="KW-1133">Transmembrane helix</keyword>
<reference evidence="4 5" key="1">
    <citation type="submission" date="2023-01" db="EMBL/GenBank/DDBJ databases">
        <title>Analysis of 21 Apiospora genomes using comparative genomics revels a genus with tremendous synthesis potential of carbohydrate active enzymes and secondary metabolites.</title>
        <authorList>
            <person name="Sorensen T."/>
        </authorList>
    </citation>
    <scope>NUCLEOTIDE SEQUENCE [LARGE SCALE GENOMIC DNA]</scope>
    <source>
        <strain evidence="4 5">CBS 20057</strain>
    </source>
</reference>
<accession>A0ABR1RFB2</accession>
<dbReference type="Proteomes" id="UP001396898">
    <property type="component" value="Unassembled WGS sequence"/>
</dbReference>
<comment type="caution">
    <text evidence="4">The sequence shown here is derived from an EMBL/GenBank/DDBJ whole genome shotgun (WGS) entry which is preliminary data.</text>
</comment>
<keyword evidence="2" id="KW-0812">Transmembrane</keyword>
<evidence type="ECO:0000313" key="4">
    <source>
        <dbReference type="EMBL" id="KAK8009327.1"/>
    </source>
</evidence>
<feature type="chain" id="PRO_5047089367" evidence="3">
    <location>
        <begin position="23"/>
        <end position="229"/>
    </location>
</feature>
<sequence>MKLSMKPLQLLASLLLLTPSSATEATATATTSPFPASVGENILNSTRQSNANPLSFVSIAGDVLGQIANNVFGIFEKEVDQREKWVDETVRRVSEQEAGRNVLVFHNNASVRHLQGYVRHEHFETTRFWNLASYGWEIYAFDRGTSQLAGDDARSEWGYNASCMDNRASSLGGTYIEFCDSKTGQGPDKGAAGSTSTRNDGAPLATMRPGAAAMAVGAAGLAALCLALR</sequence>
<gene>
    <name evidence="4" type="ORF">PG991_011878</name>
</gene>
<protein>
    <submittedName>
        <fullName evidence="4">Uncharacterized protein</fullName>
    </submittedName>
</protein>
<proteinExistence type="predicted"/>
<keyword evidence="2" id="KW-0472">Membrane</keyword>
<keyword evidence="5" id="KW-1185">Reference proteome</keyword>